<feature type="region of interest" description="Disordered" evidence="1">
    <location>
        <begin position="154"/>
        <end position="426"/>
    </location>
</feature>
<comment type="caution">
    <text evidence="3">The sequence shown here is derived from an EMBL/GenBank/DDBJ whole genome shotgun (WGS) entry which is preliminary data.</text>
</comment>
<dbReference type="InterPro" id="IPR038610">
    <property type="entry name" value="FliK-like_C_sf"/>
</dbReference>
<proteinExistence type="predicted"/>
<name>A0A5M6HIP8_9HYPH</name>
<accession>A0A5M6HIP8</accession>
<evidence type="ECO:0000313" key="3">
    <source>
        <dbReference type="EMBL" id="KAA5595722.1"/>
    </source>
</evidence>
<evidence type="ECO:0000313" key="4">
    <source>
        <dbReference type="Proteomes" id="UP000323886"/>
    </source>
</evidence>
<sequence>MVLGSAAEVEIDRADHAGPFGNGEPRRPQPPAAAPLGGCLALFTGSVPPPANELRGRSRRQRPALGSFCRVGGFCRGFCAECVAARLTFLAFFPSALGTGRASQPGNGVRCVVTSVSSIGREIRLTAAQMMSASIPGKSGAFSDLLDAVAPSEPASANPAAVAPSAVASSTAAQPKPAPQRASRNDEPPAPDADAPAETTDAAPDAPAEDVAENEDTSEDVATDAAADTAADASAAPAPPPETVPADPAALALAAPVAPLPAPPPAETGTAPAPAADADLAAAAPAAPAQPAAAAEPAAGMPAPAASAPDAATPGTAAPEAATAGTAQPQDASTPVPAQPKAASTKPAEPAARAATPVATDSGQATTASDSGTAAATAGTQESGADPSKPAANAPPAPHEASADTASPSADPARPAAANSAQPASAAPVQTALGLAPGQPIALATAPVTTDAARSTAVAASDVGVEIVARSKAGDSRFELRLDPPELGRIEVRLDVDKDGGVRSRLIVDRADTLDLLQRDARQLEKALQAAGLDTSKGGLEFTLRDQSQSFQQGSDRDGWKTTSSETLTAVEETAPADPRAGSYGRLVGRSGGLDIRV</sequence>
<dbReference type="Gene3D" id="3.30.750.140">
    <property type="match status" value="1"/>
</dbReference>
<organism evidence="3 4">
    <name type="scientific">Blastochloris sulfoviridis</name>
    <dbReference type="NCBI Taxonomy" id="50712"/>
    <lineage>
        <taxon>Bacteria</taxon>
        <taxon>Pseudomonadati</taxon>
        <taxon>Pseudomonadota</taxon>
        <taxon>Alphaproteobacteria</taxon>
        <taxon>Hyphomicrobiales</taxon>
        <taxon>Blastochloridaceae</taxon>
        <taxon>Blastochloris</taxon>
    </lineage>
</organism>
<feature type="compositionally biased region" description="Low complexity" evidence="1">
    <location>
        <begin position="223"/>
        <end position="236"/>
    </location>
</feature>
<dbReference type="EMBL" id="VWPL01000051">
    <property type="protein sequence ID" value="KAA5595722.1"/>
    <property type="molecule type" value="Genomic_DNA"/>
</dbReference>
<feature type="compositionally biased region" description="Low complexity" evidence="1">
    <location>
        <begin position="192"/>
        <end position="206"/>
    </location>
</feature>
<keyword evidence="4" id="KW-1185">Reference proteome</keyword>
<feature type="domain" description="Flagellar hook-length control protein-like C-terminal" evidence="2">
    <location>
        <begin position="469"/>
        <end position="547"/>
    </location>
</feature>
<dbReference type="Pfam" id="PF02120">
    <property type="entry name" value="Flg_hook"/>
    <property type="match status" value="1"/>
</dbReference>
<dbReference type="InterPro" id="IPR021136">
    <property type="entry name" value="Flagellar_hook_control-like_C"/>
</dbReference>
<gene>
    <name evidence="3" type="ORF">F1193_16325</name>
</gene>
<evidence type="ECO:0000259" key="2">
    <source>
        <dbReference type="Pfam" id="PF02120"/>
    </source>
</evidence>
<dbReference type="Proteomes" id="UP000323886">
    <property type="component" value="Unassembled WGS sequence"/>
</dbReference>
<feature type="compositionally biased region" description="Low complexity" evidence="1">
    <location>
        <begin position="399"/>
        <end position="426"/>
    </location>
</feature>
<evidence type="ECO:0000256" key="1">
    <source>
        <dbReference type="SAM" id="MobiDB-lite"/>
    </source>
</evidence>
<dbReference type="CDD" id="cd17470">
    <property type="entry name" value="T3SS_Flik_C"/>
    <property type="match status" value="1"/>
</dbReference>
<feature type="compositionally biased region" description="Acidic residues" evidence="1">
    <location>
        <begin position="207"/>
        <end position="222"/>
    </location>
</feature>
<protein>
    <recommendedName>
        <fullName evidence="2">Flagellar hook-length control protein-like C-terminal domain-containing protein</fullName>
    </recommendedName>
</protein>
<feature type="compositionally biased region" description="Low complexity" evidence="1">
    <location>
        <begin position="244"/>
        <end position="257"/>
    </location>
</feature>
<dbReference type="AlphaFoldDB" id="A0A5M6HIP8"/>
<feature type="compositionally biased region" description="Low complexity" evidence="1">
    <location>
        <begin position="154"/>
        <end position="175"/>
    </location>
</feature>
<feature type="compositionally biased region" description="Low complexity" evidence="1">
    <location>
        <begin position="267"/>
        <end position="327"/>
    </location>
</feature>
<reference evidence="3 4" key="1">
    <citation type="submission" date="2019-09" db="EMBL/GenBank/DDBJ databases">
        <title>Draft Whole-Genome sequence of Blastochloris sulfoviridis DSM 729.</title>
        <authorList>
            <person name="Meyer T.E."/>
            <person name="Kyndt J.A."/>
        </authorList>
    </citation>
    <scope>NUCLEOTIDE SEQUENCE [LARGE SCALE GENOMIC DNA]</scope>
    <source>
        <strain evidence="3 4">DSM 729</strain>
    </source>
</reference>
<dbReference type="OrthoDB" id="7203912at2"/>
<feature type="compositionally biased region" description="Low complexity" evidence="1">
    <location>
        <begin position="342"/>
        <end position="392"/>
    </location>
</feature>